<keyword evidence="3 8" id="KW-0732">Signal</keyword>
<keyword evidence="2" id="KW-0812">Transmembrane</keyword>
<organism evidence="10 11">
    <name type="scientific">Sordaria brevicollis</name>
    <dbReference type="NCBI Taxonomy" id="83679"/>
    <lineage>
        <taxon>Eukaryota</taxon>
        <taxon>Fungi</taxon>
        <taxon>Dikarya</taxon>
        <taxon>Ascomycota</taxon>
        <taxon>Pezizomycotina</taxon>
        <taxon>Sordariomycetes</taxon>
        <taxon>Sordariomycetidae</taxon>
        <taxon>Sordariales</taxon>
        <taxon>Sordariaceae</taxon>
        <taxon>Sordaria</taxon>
    </lineage>
</organism>
<evidence type="ECO:0000313" key="11">
    <source>
        <dbReference type="Proteomes" id="UP001281003"/>
    </source>
</evidence>
<dbReference type="PANTHER" id="PTHR24269:SF16">
    <property type="entry name" value="PROTEIN SLG1"/>
    <property type="match status" value="1"/>
</dbReference>
<dbReference type="Proteomes" id="UP001281003">
    <property type="component" value="Unassembled WGS sequence"/>
</dbReference>
<keyword evidence="6" id="KW-0325">Glycoprotein</keyword>
<feature type="signal peptide" evidence="8">
    <location>
        <begin position="1"/>
        <end position="18"/>
    </location>
</feature>
<evidence type="ECO:0000256" key="3">
    <source>
        <dbReference type="ARBA" id="ARBA00022729"/>
    </source>
</evidence>
<dbReference type="EMBL" id="JAUTDP010000001">
    <property type="protein sequence ID" value="KAK3402820.1"/>
    <property type="molecule type" value="Genomic_DNA"/>
</dbReference>
<gene>
    <name evidence="10" type="ORF">B0T20DRAFT_8565</name>
</gene>
<evidence type="ECO:0000256" key="6">
    <source>
        <dbReference type="ARBA" id="ARBA00023180"/>
    </source>
</evidence>
<keyword evidence="11" id="KW-1185">Reference proteome</keyword>
<evidence type="ECO:0000256" key="7">
    <source>
        <dbReference type="SAM" id="MobiDB-lite"/>
    </source>
</evidence>
<dbReference type="InterPro" id="IPR002889">
    <property type="entry name" value="WSC_carb-bd"/>
</dbReference>
<keyword evidence="4" id="KW-1133">Transmembrane helix</keyword>
<dbReference type="AlphaFoldDB" id="A0AAE0UGD6"/>
<feature type="domain" description="WSC" evidence="9">
    <location>
        <begin position="124"/>
        <end position="220"/>
    </location>
</feature>
<reference evidence="10" key="2">
    <citation type="submission" date="2023-07" db="EMBL/GenBank/DDBJ databases">
        <authorList>
            <consortium name="Lawrence Berkeley National Laboratory"/>
            <person name="Haridas S."/>
            <person name="Hensen N."/>
            <person name="Bonometti L."/>
            <person name="Westerberg I."/>
            <person name="Brannstrom I.O."/>
            <person name="Guillou S."/>
            <person name="Cros-Aarteil S."/>
            <person name="Calhoun S."/>
            <person name="Kuo A."/>
            <person name="Mondo S."/>
            <person name="Pangilinan J."/>
            <person name="Riley R."/>
            <person name="LaButti K."/>
            <person name="Andreopoulos B."/>
            <person name="Lipzen A."/>
            <person name="Chen C."/>
            <person name="Yanf M."/>
            <person name="Daum C."/>
            <person name="Ng V."/>
            <person name="Clum A."/>
            <person name="Steindorff A."/>
            <person name="Ohm R."/>
            <person name="Martin F."/>
            <person name="Silar P."/>
            <person name="Natvig D."/>
            <person name="Lalanne C."/>
            <person name="Gautier V."/>
            <person name="Ament-velasquez S.L."/>
            <person name="Kruys A."/>
            <person name="Hutchinson M.I."/>
            <person name="Powell A.J."/>
            <person name="Barry K."/>
            <person name="Miller A.N."/>
            <person name="Grigoriev I.V."/>
            <person name="Debuchy R."/>
            <person name="Gladieux P."/>
            <person name="Thoren M.H."/>
            <person name="Johannesson H."/>
        </authorList>
    </citation>
    <scope>NUCLEOTIDE SEQUENCE</scope>
    <source>
        <strain evidence="10">FGSC 1904</strain>
    </source>
</reference>
<proteinExistence type="predicted"/>
<feature type="region of interest" description="Disordered" evidence="7">
    <location>
        <begin position="238"/>
        <end position="280"/>
    </location>
</feature>
<evidence type="ECO:0000256" key="2">
    <source>
        <dbReference type="ARBA" id="ARBA00022692"/>
    </source>
</evidence>
<evidence type="ECO:0000256" key="1">
    <source>
        <dbReference type="ARBA" id="ARBA00004167"/>
    </source>
</evidence>
<feature type="region of interest" description="Disordered" evidence="7">
    <location>
        <begin position="102"/>
        <end position="121"/>
    </location>
</feature>
<comment type="subcellular location">
    <subcellularLocation>
        <location evidence="1">Membrane</location>
        <topology evidence="1">Single-pass membrane protein</topology>
    </subcellularLocation>
</comment>
<evidence type="ECO:0000256" key="5">
    <source>
        <dbReference type="ARBA" id="ARBA00023136"/>
    </source>
</evidence>
<dbReference type="GO" id="GO:0005886">
    <property type="term" value="C:plasma membrane"/>
    <property type="evidence" value="ECO:0007669"/>
    <property type="project" value="TreeGrafter"/>
</dbReference>
<feature type="chain" id="PRO_5042230614" evidence="8">
    <location>
        <begin position="19"/>
        <end position="280"/>
    </location>
</feature>
<dbReference type="Pfam" id="PF01822">
    <property type="entry name" value="WSC"/>
    <property type="match status" value="1"/>
</dbReference>
<evidence type="ECO:0000313" key="10">
    <source>
        <dbReference type="EMBL" id="KAK3402820.1"/>
    </source>
</evidence>
<name>A0AAE0UGD6_SORBR</name>
<dbReference type="SMART" id="SM00321">
    <property type="entry name" value="WSC"/>
    <property type="match status" value="1"/>
</dbReference>
<evidence type="ECO:0000259" key="9">
    <source>
        <dbReference type="PROSITE" id="PS51212"/>
    </source>
</evidence>
<comment type="caution">
    <text evidence="10">The sequence shown here is derived from an EMBL/GenBank/DDBJ whole genome shotgun (WGS) entry which is preliminary data.</text>
</comment>
<accession>A0AAE0UGD6</accession>
<feature type="compositionally biased region" description="Polar residues" evidence="7">
    <location>
        <begin position="244"/>
        <end position="253"/>
    </location>
</feature>
<feature type="compositionally biased region" description="Low complexity" evidence="7">
    <location>
        <begin position="254"/>
        <end position="273"/>
    </location>
</feature>
<reference evidence="10" key="1">
    <citation type="journal article" date="2023" name="Mol. Phylogenet. Evol.">
        <title>Genome-scale phylogeny and comparative genomics of the fungal order Sordariales.</title>
        <authorList>
            <person name="Hensen N."/>
            <person name="Bonometti L."/>
            <person name="Westerberg I."/>
            <person name="Brannstrom I.O."/>
            <person name="Guillou S."/>
            <person name="Cros-Aarteil S."/>
            <person name="Calhoun S."/>
            <person name="Haridas S."/>
            <person name="Kuo A."/>
            <person name="Mondo S."/>
            <person name="Pangilinan J."/>
            <person name="Riley R."/>
            <person name="LaButti K."/>
            <person name="Andreopoulos B."/>
            <person name="Lipzen A."/>
            <person name="Chen C."/>
            <person name="Yan M."/>
            <person name="Daum C."/>
            <person name="Ng V."/>
            <person name="Clum A."/>
            <person name="Steindorff A."/>
            <person name="Ohm R.A."/>
            <person name="Martin F."/>
            <person name="Silar P."/>
            <person name="Natvig D.O."/>
            <person name="Lalanne C."/>
            <person name="Gautier V."/>
            <person name="Ament-Velasquez S.L."/>
            <person name="Kruys A."/>
            <person name="Hutchinson M.I."/>
            <person name="Powell A.J."/>
            <person name="Barry K."/>
            <person name="Miller A.N."/>
            <person name="Grigoriev I.V."/>
            <person name="Debuchy R."/>
            <person name="Gladieux P."/>
            <person name="Hiltunen Thoren M."/>
            <person name="Johannesson H."/>
        </authorList>
    </citation>
    <scope>NUCLEOTIDE SEQUENCE</scope>
    <source>
        <strain evidence="10">FGSC 1904</strain>
    </source>
</reference>
<evidence type="ECO:0000256" key="4">
    <source>
        <dbReference type="ARBA" id="ARBA00022989"/>
    </source>
</evidence>
<keyword evidence="5" id="KW-0472">Membrane</keyword>
<dbReference type="PROSITE" id="PS51212">
    <property type="entry name" value="WSC"/>
    <property type="match status" value="1"/>
</dbReference>
<sequence length="280" mass="30561">MKASISLVIATLARQVVCDPPGQTTDIRQPVDCSDWYDNVYGKSCEYIRDVVFKVPPELFNEWNPSVGVDCSNWYSWMSYCVQTWSRWSSMKSRYEATASMSTTASAPATTTTTTSSLAPSPTAWEEAGCFVEHTDEPYILQQNLTPEGDTHLSISKCKNSCSRRSYPFAGVKEGNQCWCGTHVLGTFSRNETRDCNVPCSGDSTAICGGNGFINIFRAEYEDGVVLEPQALPQITSSISSSTGTNTLGNGDISTSTSTGSISTTTQSSGGVSNRRWKWK</sequence>
<dbReference type="PANTHER" id="PTHR24269">
    <property type="entry name" value="KREMEN PROTEIN"/>
    <property type="match status" value="1"/>
</dbReference>
<dbReference type="InterPro" id="IPR051836">
    <property type="entry name" value="Kremen_rcpt"/>
</dbReference>
<protein>
    <submittedName>
        <fullName evidence="10">WSC domain-containing protein</fullName>
    </submittedName>
</protein>
<evidence type="ECO:0000256" key="8">
    <source>
        <dbReference type="SAM" id="SignalP"/>
    </source>
</evidence>